<evidence type="ECO:0000313" key="4">
    <source>
        <dbReference type="Proteomes" id="UP000176740"/>
    </source>
</evidence>
<sequence length="230" mass="25320">MDREHEHTIRQIEDLGEVSSKKESLLIRKRWGLIALVGGSVFATVLLAVAACDSRESSPTPTATVGPTPTSVFEPHNVPFVNVELVDKNGDGVFNLFDARRQKGIDWLPGLDRDGQRGEDGKFRITENDIDVMREFLCLLPASPQNDINLNGHVTQDDFNIVNGYLNKEVSDDDNPNARLDELWGGIILDGNESDPATRSHRSTLEPNQADPACEQSSDSPESPQLGKDC</sequence>
<dbReference type="Proteomes" id="UP000176740">
    <property type="component" value="Unassembled WGS sequence"/>
</dbReference>
<comment type="caution">
    <text evidence="3">The sequence shown here is derived from an EMBL/GenBank/DDBJ whole genome shotgun (WGS) entry which is preliminary data.</text>
</comment>
<dbReference type="AlphaFoldDB" id="A0A1F5H2Q9"/>
<proteinExistence type="predicted"/>
<dbReference type="EMBL" id="MFBO01000011">
    <property type="protein sequence ID" value="OGD98381.1"/>
    <property type="molecule type" value="Genomic_DNA"/>
</dbReference>
<protein>
    <submittedName>
        <fullName evidence="3">Uncharacterized protein</fullName>
    </submittedName>
</protein>
<evidence type="ECO:0000256" key="1">
    <source>
        <dbReference type="SAM" id="MobiDB-lite"/>
    </source>
</evidence>
<name>A0A1F5H2Q9_9BACT</name>
<reference evidence="3 4" key="1">
    <citation type="journal article" date="2016" name="Nat. Commun.">
        <title>Thousands of microbial genomes shed light on interconnected biogeochemical processes in an aquifer system.</title>
        <authorList>
            <person name="Anantharaman K."/>
            <person name="Brown C.T."/>
            <person name="Hug L.A."/>
            <person name="Sharon I."/>
            <person name="Castelle C.J."/>
            <person name="Probst A.J."/>
            <person name="Thomas B.C."/>
            <person name="Singh A."/>
            <person name="Wilkins M.J."/>
            <person name="Karaoz U."/>
            <person name="Brodie E.L."/>
            <person name="Williams K.H."/>
            <person name="Hubbard S.S."/>
            <person name="Banfield J.F."/>
        </authorList>
    </citation>
    <scope>NUCLEOTIDE SEQUENCE [LARGE SCALE GENOMIC DNA]</scope>
</reference>
<evidence type="ECO:0000313" key="3">
    <source>
        <dbReference type="EMBL" id="OGD98381.1"/>
    </source>
</evidence>
<organism evidence="3 4">
    <name type="scientific">Candidatus Curtissbacteria bacterium RIFCSPLOWO2_01_FULL_38_11b</name>
    <dbReference type="NCBI Taxonomy" id="1797725"/>
    <lineage>
        <taxon>Bacteria</taxon>
        <taxon>Candidatus Curtissiibacteriota</taxon>
    </lineage>
</organism>
<feature type="transmembrane region" description="Helical" evidence="2">
    <location>
        <begin position="31"/>
        <end position="51"/>
    </location>
</feature>
<feature type="region of interest" description="Disordered" evidence="1">
    <location>
        <begin position="191"/>
        <end position="230"/>
    </location>
</feature>
<keyword evidence="2" id="KW-0472">Membrane</keyword>
<dbReference type="STRING" id="1797725.A3A49_01430"/>
<gene>
    <name evidence="3" type="ORF">A3A49_01430</name>
</gene>
<accession>A0A1F5H2Q9</accession>
<evidence type="ECO:0000256" key="2">
    <source>
        <dbReference type="SAM" id="Phobius"/>
    </source>
</evidence>
<keyword evidence="2" id="KW-1133">Transmembrane helix</keyword>
<keyword evidence="2" id="KW-0812">Transmembrane</keyword>